<evidence type="ECO:0000256" key="1">
    <source>
        <dbReference type="SAM" id="MobiDB-lite"/>
    </source>
</evidence>
<dbReference type="RefSeq" id="XP_018024121.1">
    <property type="nucleotide sequence ID" value="XM_018168632.2"/>
</dbReference>
<feature type="region of interest" description="Disordered" evidence="1">
    <location>
        <begin position="278"/>
        <end position="303"/>
    </location>
</feature>
<accession>A0A8B7PFN5</accession>
<organism evidence="4 5">
    <name type="scientific">Hyalella azteca</name>
    <name type="common">Amphipod</name>
    <dbReference type="NCBI Taxonomy" id="294128"/>
    <lineage>
        <taxon>Eukaryota</taxon>
        <taxon>Metazoa</taxon>
        <taxon>Ecdysozoa</taxon>
        <taxon>Arthropoda</taxon>
        <taxon>Crustacea</taxon>
        <taxon>Multicrustacea</taxon>
        <taxon>Malacostraca</taxon>
        <taxon>Eumalacostraca</taxon>
        <taxon>Peracarida</taxon>
        <taxon>Amphipoda</taxon>
        <taxon>Senticaudata</taxon>
        <taxon>Talitrida</taxon>
        <taxon>Talitroidea</taxon>
        <taxon>Hyalellidae</taxon>
        <taxon>Hyalella</taxon>
    </lineage>
</organism>
<evidence type="ECO:0000313" key="5">
    <source>
        <dbReference type="RefSeq" id="XP_018024121.1"/>
    </source>
</evidence>
<keyword evidence="2" id="KW-0812">Transmembrane</keyword>
<evidence type="ECO:0000256" key="3">
    <source>
        <dbReference type="SAM" id="SignalP"/>
    </source>
</evidence>
<dbReference type="GeneID" id="108679890"/>
<proteinExistence type="predicted"/>
<dbReference type="AlphaFoldDB" id="A0A8B7PFN5"/>
<feature type="compositionally biased region" description="Low complexity" evidence="1">
    <location>
        <begin position="286"/>
        <end position="299"/>
    </location>
</feature>
<keyword evidence="4" id="KW-1185">Reference proteome</keyword>
<reference evidence="5" key="1">
    <citation type="submission" date="2025-08" db="UniProtKB">
        <authorList>
            <consortium name="RefSeq"/>
        </authorList>
    </citation>
    <scope>IDENTIFICATION</scope>
    <source>
        <tissue evidence="5">Whole organism</tissue>
    </source>
</reference>
<sequence>MGLGFLLLFPLSWCSVWTSNPRMAPQSAVPPTGGGGSEFLHLLASSEDRLSSAAIYQHGDTERHRTRRVFGGVRTLDSDEDNFSVTEKFPAPVTLSRDHVTVDDVAEDYALNDEDDQCWEDICSEGFSPPPRPPDFFLPPPPLPPFLPGLVRLAAETQQRGPDDSGPGCGLCHWAIYGNSSSTLLDQQNQWEVGIGGLLAGVAVGSALTGAVLAVVLIRCRRARMLSLKCKASGTSEAGGSWAKPGERHEPGSDKSLTATSSSGLAWPMKFWRRNSAQEQPLRPASTYSSENSYSEEPYMNPEGQSSLYSELALGLSTYSNITDPSLPERDNRTALKNGYENAGYLRSEGLHEFPGDLPSSVVPAECHRRGSSMKVAPHIRRHKYLCEPRQVAAWQMPATVSASVAHSTIKLNDPYRDIISMSAARATLDTGDTIPSPPYPSCHACLSANTMPLLRHSCEASPVLLNSNNLNLIPLLSYNRRAQPEIDLAAKLQSTLPSSIQALNGTKEMFRKGPLLPQTLAENSCPTSEYV</sequence>
<feature type="chain" id="PRO_5034235355" evidence="3">
    <location>
        <begin position="19"/>
        <end position="532"/>
    </location>
</feature>
<feature type="region of interest" description="Disordered" evidence="1">
    <location>
        <begin position="234"/>
        <end position="261"/>
    </location>
</feature>
<name>A0A8B7PFN5_HYAAZ</name>
<dbReference type="Proteomes" id="UP000694843">
    <property type="component" value="Unplaced"/>
</dbReference>
<protein>
    <submittedName>
        <fullName evidence="5">Uncharacterized protein LOC108679890</fullName>
    </submittedName>
</protein>
<evidence type="ECO:0000313" key="4">
    <source>
        <dbReference type="Proteomes" id="UP000694843"/>
    </source>
</evidence>
<dbReference type="KEGG" id="hazt:108679890"/>
<keyword evidence="2" id="KW-0472">Membrane</keyword>
<gene>
    <name evidence="5" type="primary">LOC108679890</name>
</gene>
<feature type="signal peptide" evidence="3">
    <location>
        <begin position="1"/>
        <end position="18"/>
    </location>
</feature>
<evidence type="ECO:0000256" key="2">
    <source>
        <dbReference type="SAM" id="Phobius"/>
    </source>
</evidence>
<feature type="transmembrane region" description="Helical" evidence="2">
    <location>
        <begin position="193"/>
        <end position="218"/>
    </location>
</feature>
<keyword evidence="2" id="KW-1133">Transmembrane helix</keyword>
<keyword evidence="3" id="KW-0732">Signal</keyword>